<accession>A0A183DTR8</accession>
<organism evidence="8">
    <name type="scientific">Gongylonema pulchrum</name>
    <dbReference type="NCBI Taxonomy" id="637853"/>
    <lineage>
        <taxon>Eukaryota</taxon>
        <taxon>Metazoa</taxon>
        <taxon>Ecdysozoa</taxon>
        <taxon>Nematoda</taxon>
        <taxon>Chromadorea</taxon>
        <taxon>Rhabditida</taxon>
        <taxon>Spirurina</taxon>
        <taxon>Spiruromorpha</taxon>
        <taxon>Spiruroidea</taxon>
        <taxon>Gongylonematidae</taxon>
        <taxon>Gongylonema</taxon>
    </lineage>
</organism>
<name>A0A183DTR8_9BILA</name>
<evidence type="ECO:0000313" key="8">
    <source>
        <dbReference type="WBParaSite" id="GPUH_0001212301-mRNA-1"/>
    </source>
</evidence>
<comment type="similarity">
    <text evidence="1">Belongs to the D-isomer specific 2-hydroxyacid dehydrogenase family.</text>
</comment>
<dbReference type="PANTHER" id="PTHR42789:SF1">
    <property type="entry name" value="D-ISOMER SPECIFIC 2-HYDROXYACID DEHYDROGENASE FAMILY PROTEIN (AFU_ORTHOLOGUE AFUA_6G10090)"/>
    <property type="match status" value="1"/>
</dbReference>
<dbReference type="WBParaSite" id="GPUH_0001212301-mRNA-1">
    <property type="protein sequence ID" value="GPUH_0001212301-mRNA-1"/>
    <property type="gene ID" value="GPUH_0001212301"/>
</dbReference>
<feature type="domain" description="D-isomer specific 2-hydroxyacid dehydrogenase NAD-binding" evidence="5">
    <location>
        <begin position="79"/>
        <end position="148"/>
    </location>
</feature>
<evidence type="ECO:0000256" key="3">
    <source>
        <dbReference type="ARBA" id="ARBA00023027"/>
    </source>
</evidence>
<dbReference type="Proteomes" id="UP000271098">
    <property type="component" value="Unassembled WGS sequence"/>
</dbReference>
<protein>
    <submittedName>
        <fullName evidence="8">2-Hacid_dh_C domain-containing protein</fullName>
    </submittedName>
</protein>
<dbReference type="InterPro" id="IPR036291">
    <property type="entry name" value="NAD(P)-bd_dom_sf"/>
</dbReference>
<sequence length="170" mass="18476">MMMSSLQNSDSRPPSTNSASALPSSNGLVGGTRKRKAAIGCSAEAYFEEIFERYILNNWEITDGSGGVKTEGAAEHICALLLSLARKIPQSAVLMKEGKWMRSEPLAEDLFGKSLAIIGLGRTGVEVARRMQVFGMRTFGYDPQFTQDVCLAFKISRSCLITGDLICEIS</sequence>
<dbReference type="GO" id="GO:0051287">
    <property type="term" value="F:NAD binding"/>
    <property type="evidence" value="ECO:0007669"/>
    <property type="project" value="InterPro"/>
</dbReference>
<keyword evidence="3" id="KW-0520">NAD</keyword>
<dbReference type="EMBL" id="UYRT01079044">
    <property type="protein sequence ID" value="VDN19860.1"/>
    <property type="molecule type" value="Genomic_DNA"/>
</dbReference>
<proteinExistence type="inferred from homology"/>
<dbReference type="SUPFAM" id="SSF51735">
    <property type="entry name" value="NAD(P)-binding Rossmann-fold domains"/>
    <property type="match status" value="1"/>
</dbReference>
<reference evidence="6 7" key="2">
    <citation type="submission" date="2018-11" db="EMBL/GenBank/DDBJ databases">
        <authorList>
            <consortium name="Pathogen Informatics"/>
        </authorList>
    </citation>
    <scope>NUCLEOTIDE SEQUENCE [LARGE SCALE GENOMIC DNA]</scope>
</reference>
<evidence type="ECO:0000256" key="1">
    <source>
        <dbReference type="ARBA" id="ARBA00005854"/>
    </source>
</evidence>
<reference evidence="8" key="1">
    <citation type="submission" date="2016-06" db="UniProtKB">
        <authorList>
            <consortium name="WormBaseParasite"/>
        </authorList>
    </citation>
    <scope>IDENTIFICATION</scope>
</reference>
<dbReference type="Pfam" id="PF02826">
    <property type="entry name" value="2-Hacid_dh_C"/>
    <property type="match status" value="1"/>
</dbReference>
<dbReference type="PANTHER" id="PTHR42789">
    <property type="entry name" value="D-ISOMER SPECIFIC 2-HYDROXYACID DEHYDROGENASE FAMILY PROTEIN (AFU_ORTHOLOGUE AFUA_6G10090)"/>
    <property type="match status" value="1"/>
</dbReference>
<evidence type="ECO:0000259" key="5">
    <source>
        <dbReference type="Pfam" id="PF02826"/>
    </source>
</evidence>
<dbReference type="InterPro" id="IPR050857">
    <property type="entry name" value="D-2-hydroxyacid_DH"/>
</dbReference>
<keyword evidence="7" id="KW-1185">Reference proteome</keyword>
<dbReference type="GO" id="GO:0016491">
    <property type="term" value="F:oxidoreductase activity"/>
    <property type="evidence" value="ECO:0007669"/>
    <property type="project" value="UniProtKB-KW"/>
</dbReference>
<dbReference type="OrthoDB" id="1621027at2759"/>
<dbReference type="InterPro" id="IPR006140">
    <property type="entry name" value="D-isomer_DH_NAD-bd"/>
</dbReference>
<evidence type="ECO:0000313" key="7">
    <source>
        <dbReference type="Proteomes" id="UP000271098"/>
    </source>
</evidence>
<dbReference type="AlphaFoldDB" id="A0A183DTR8"/>
<keyword evidence="2" id="KW-0560">Oxidoreductase</keyword>
<dbReference type="Gene3D" id="3.40.50.720">
    <property type="entry name" value="NAD(P)-binding Rossmann-like Domain"/>
    <property type="match status" value="1"/>
</dbReference>
<feature type="region of interest" description="Disordered" evidence="4">
    <location>
        <begin position="1"/>
        <end position="31"/>
    </location>
</feature>
<feature type="compositionally biased region" description="Polar residues" evidence="4">
    <location>
        <begin position="1"/>
        <end position="27"/>
    </location>
</feature>
<evidence type="ECO:0000256" key="2">
    <source>
        <dbReference type="ARBA" id="ARBA00023002"/>
    </source>
</evidence>
<evidence type="ECO:0000256" key="4">
    <source>
        <dbReference type="SAM" id="MobiDB-lite"/>
    </source>
</evidence>
<gene>
    <name evidence="6" type="ORF">GPUH_LOCUS12109</name>
</gene>
<evidence type="ECO:0000313" key="6">
    <source>
        <dbReference type="EMBL" id="VDN19860.1"/>
    </source>
</evidence>